<dbReference type="RefSeq" id="WP_137262412.1">
    <property type="nucleotide sequence ID" value="NZ_SZQL01000011.1"/>
</dbReference>
<proteinExistence type="predicted"/>
<evidence type="ECO:0000313" key="1">
    <source>
        <dbReference type="EMBL" id="TKK67396.1"/>
    </source>
</evidence>
<dbReference type="AlphaFoldDB" id="A0A4U3L1N9"/>
<dbReference type="Proteomes" id="UP000305848">
    <property type="component" value="Unassembled WGS sequence"/>
</dbReference>
<gene>
    <name evidence="1" type="ORF">FC093_13930</name>
</gene>
<keyword evidence="2" id="KW-1185">Reference proteome</keyword>
<name>A0A4U3L1N9_9BACT</name>
<organism evidence="1 2">
    <name type="scientific">Ilyomonas limi</name>
    <dbReference type="NCBI Taxonomy" id="2575867"/>
    <lineage>
        <taxon>Bacteria</taxon>
        <taxon>Pseudomonadati</taxon>
        <taxon>Bacteroidota</taxon>
        <taxon>Chitinophagia</taxon>
        <taxon>Chitinophagales</taxon>
        <taxon>Chitinophagaceae</taxon>
        <taxon>Ilyomonas</taxon>
    </lineage>
</organism>
<comment type="caution">
    <text evidence="1">The sequence shown here is derived from an EMBL/GenBank/DDBJ whole genome shotgun (WGS) entry which is preliminary data.</text>
</comment>
<accession>A0A4U3L1N9</accession>
<dbReference type="OrthoDB" id="670932at2"/>
<sequence length="396" mass="44488">MPWRLEAMHQFIVDGVHPDQFITCSAAACPYSQLLQQAKHKSKAFHFYFLQQCTAAKDAKALKITVQTTQVAGISLLNTIVSHRCMLDSIVPDAAVRSMLQRLYDALDNMLLEFLEYLQQYYPAYFGTQCRLPAIMLSQYQVNLGNQLPVLETALLQTAADPVLVAMALKPVRAFINFSPPAGFTYGQAAYLQALVASLQEVAKNSTAHPQEAIITCLMQQNFNDWEFLNYLMNSLVQETAAKESLKEKADQWTFYLKKYEQLYDVCNPMHSNQPPVKAWLCSAIRGELNDINKKLQVPDNTAPFMPVAAAARGKILTGLSVNQLAVMSRLLVDSKIIQHSNQAELLKMFAVSLKTAKVDTISPDSLRAKYYSPDQAAITIVKEYLLQMLTQLKKY</sequence>
<dbReference type="EMBL" id="SZQL01000011">
    <property type="protein sequence ID" value="TKK67396.1"/>
    <property type="molecule type" value="Genomic_DNA"/>
</dbReference>
<protein>
    <submittedName>
        <fullName evidence="1">Uncharacterized protein</fullName>
    </submittedName>
</protein>
<evidence type="ECO:0000313" key="2">
    <source>
        <dbReference type="Proteomes" id="UP000305848"/>
    </source>
</evidence>
<reference evidence="1 2" key="1">
    <citation type="submission" date="2019-05" db="EMBL/GenBank/DDBJ databases">
        <title>Panacibacter sp. strain 17mud1-8 Genome sequencing and assembly.</title>
        <authorList>
            <person name="Chhetri G."/>
        </authorList>
    </citation>
    <scope>NUCLEOTIDE SEQUENCE [LARGE SCALE GENOMIC DNA]</scope>
    <source>
        <strain evidence="1 2">17mud1-8</strain>
    </source>
</reference>